<dbReference type="GO" id="GO:0070646">
    <property type="term" value="P:protein modification by small protein removal"/>
    <property type="evidence" value="ECO:0007669"/>
    <property type="project" value="TreeGrafter"/>
</dbReference>
<evidence type="ECO:0000256" key="1">
    <source>
        <dbReference type="ARBA" id="ARBA00008140"/>
    </source>
</evidence>
<feature type="region of interest" description="Disordered" evidence="4">
    <location>
        <begin position="1"/>
        <end position="24"/>
    </location>
</feature>
<comment type="caution">
    <text evidence="6">The sequence shown here is derived from an EMBL/GenBank/DDBJ whole genome shotgun (WGS) entry which is preliminary data.</text>
</comment>
<feature type="non-terminal residue" evidence="6">
    <location>
        <position position="79"/>
    </location>
</feature>
<dbReference type="GO" id="GO:0006508">
    <property type="term" value="P:proteolysis"/>
    <property type="evidence" value="ECO:0007669"/>
    <property type="project" value="UniProtKB-KW"/>
</dbReference>
<dbReference type="Proteomes" id="UP001233999">
    <property type="component" value="Unassembled WGS sequence"/>
</dbReference>
<keyword evidence="2" id="KW-0645">Protease</keyword>
<evidence type="ECO:0000256" key="4">
    <source>
        <dbReference type="SAM" id="MobiDB-lite"/>
    </source>
</evidence>
<dbReference type="AlphaFoldDB" id="A0AAD7ZSD1"/>
<feature type="domain" description="PPPDE" evidence="5">
    <location>
        <begin position="25"/>
        <end position="79"/>
    </location>
</feature>
<reference evidence="6" key="2">
    <citation type="submission" date="2023-05" db="EMBL/GenBank/DDBJ databases">
        <authorList>
            <person name="Fouks B."/>
        </authorList>
    </citation>
    <scope>NUCLEOTIDE SEQUENCE</scope>
    <source>
        <strain evidence="6">Stay&amp;Tobe</strain>
        <tissue evidence="6">Testes</tissue>
    </source>
</reference>
<dbReference type="EMBL" id="JASPKZ010007257">
    <property type="protein sequence ID" value="KAJ9585616.1"/>
    <property type="molecule type" value="Genomic_DNA"/>
</dbReference>
<dbReference type="PANTHER" id="PTHR12378">
    <property type="entry name" value="DESUMOYLATING ISOPEPTIDASE"/>
    <property type="match status" value="1"/>
</dbReference>
<dbReference type="InterPro" id="IPR008580">
    <property type="entry name" value="PPPDE_dom"/>
</dbReference>
<dbReference type="GO" id="GO:0008233">
    <property type="term" value="F:peptidase activity"/>
    <property type="evidence" value="ECO:0007669"/>
    <property type="project" value="UniProtKB-KW"/>
</dbReference>
<reference evidence="6" key="1">
    <citation type="journal article" date="2023" name="IScience">
        <title>Live-bearing cockroach genome reveals convergent evolutionary mechanisms linked to viviparity in insects and beyond.</title>
        <authorList>
            <person name="Fouks B."/>
            <person name="Harrison M.C."/>
            <person name="Mikhailova A.A."/>
            <person name="Marchal E."/>
            <person name="English S."/>
            <person name="Carruthers M."/>
            <person name="Jennings E.C."/>
            <person name="Chiamaka E.L."/>
            <person name="Frigard R.A."/>
            <person name="Pippel M."/>
            <person name="Attardo G.M."/>
            <person name="Benoit J.B."/>
            <person name="Bornberg-Bauer E."/>
            <person name="Tobe S.S."/>
        </authorList>
    </citation>
    <scope>NUCLEOTIDE SEQUENCE</scope>
    <source>
        <strain evidence="6">Stay&amp;Tobe</strain>
    </source>
</reference>
<organism evidence="6 7">
    <name type="scientific">Diploptera punctata</name>
    <name type="common">Pacific beetle cockroach</name>
    <dbReference type="NCBI Taxonomy" id="6984"/>
    <lineage>
        <taxon>Eukaryota</taxon>
        <taxon>Metazoa</taxon>
        <taxon>Ecdysozoa</taxon>
        <taxon>Arthropoda</taxon>
        <taxon>Hexapoda</taxon>
        <taxon>Insecta</taxon>
        <taxon>Pterygota</taxon>
        <taxon>Neoptera</taxon>
        <taxon>Polyneoptera</taxon>
        <taxon>Dictyoptera</taxon>
        <taxon>Blattodea</taxon>
        <taxon>Blaberoidea</taxon>
        <taxon>Blaberidae</taxon>
        <taxon>Diplopterinae</taxon>
        <taxon>Diploptera</taxon>
    </lineage>
</organism>
<accession>A0AAD7ZSD1</accession>
<evidence type="ECO:0000259" key="5">
    <source>
        <dbReference type="PROSITE" id="PS51858"/>
    </source>
</evidence>
<proteinExistence type="inferred from homology"/>
<protein>
    <recommendedName>
        <fullName evidence="5">PPPDE domain-containing protein</fullName>
    </recommendedName>
</protein>
<evidence type="ECO:0000313" key="6">
    <source>
        <dbReference type="EMBL" id="KAJ9585616.1"/>
    </source>
</evidence>
<evidence type="ECO:0000256" key="3">
    <source>
        <dbReference type="ARBA" id="ARBA00022801"/>
    </source>
</evidence>
<sequence length="79" mass="8764">MAVSPEQGARNRRGSSSSMEEDDGTSVELYVYDLTKGAARVMSQMFLGRQIDGIWHTAIVVYGREYFFGAAGIQKCRPI</sequence>
<keyword evidence="7" id="KW-1185">Reference proteome</keyword>
<gene>
    <name evidence="6" type="ORF">L9F63_002586</name>
</gene>
<name>A0AAD7ZSD1_DIPPU</name>
<dbReference type="Pfam" id="PF05903">
    <property type="entry name" value="Peptidase_C97"/>
    <property type="match status" value="1"/>
</dbReference>
<dbReference type="InterPro" id="IPR042266">
    <property type="entry name" value="PPPDE_sf"/>
</dbReference>
<dbReference type="PROSITE" id="PS51858">
    <property type="entry name" value="PPPDE"/>
    <property type="match status" value="1"/>
</dbReference>
<evidence type="ECO:0000256" key="2">
    <source>
        <dbReference type="ARBA" id="ARBA00022670"/>
    </source>
</evidence>
<dbReference type="Gene3D" id="3.90.1720.30">
    <property type="entry name" value="PPPDE domains"/>
    <property type="match status" value="1"/>
</dbReference>
<keyword evidence="3" id="KW-0378">Hydrolase</keyword>
<dbReference type="PANTHER" id="PTHR12378:SF7">
    <property type="entry name" value="DESUMOYLATING ISOPEPTIDASE 1"/>
    <property type="match status" value="1"/>
</dbReference>
<comment type="similarity">
    <text evidence="1">Belongs to the DeSI family.</text>
</comment>
<evidence type="ECO:0000313" key="7">
    <source>
        <dbReference type="Proteomes" id="UP001233999"/>
    </source>
</evidence>